<gene>
    <name evidence="2" type="ORF">KC19_1G311300</name>
</gene>
<feature type="compositionally biased region" description="Polar residues" evidence="1">
    <location>
        <begin position="13"/>
        <end position="22"/>
    </location>
</feature>
<feature type="region of interest" description="Disordered" evidence="1">
    <location>
        <begin position="1"/>
        <end position="22"/>
    </location>
</feature>
<evidence type="ECO:0000313" key="2">
    <source>
        <dbReference type="EMBL" id="KAG0593203.1"/>
    </source>
</evidence>
<dbReference type="Proteomes" id="UP000822688">
    <property type="component" value="Chromosome 1"/>
</dbReference>
<reference evidence="2" key="1">
    <citation type="submission" date="2020-06" db="EMBL/GenBank/DDBJ databases">
        <title>WGS assembly of Ceratodon purpureus strain R40.</title>
        <authorList>
            <person name="Carey S.B."/>
            <person name="Jenkins J."/>
            <person name="Shu S."/>
            <person name="Lovell J.T."/>
            <person name="Sreedasyam A."/>
            <person name="Maumus F."/>
            <person name="Tiley G.P."/>
            <person name="Fernandez-Pozo N."/>
            <person name="Barry K."/>
            <person name="Chen C."/>
            <person name="Wang M."/>
            <person name="Lipzen A."/>
            <person name="Daum C."/>
            <person name="Saski C.A."/>
            <person name="Payton A.C."/>
            <person name="Mcbreen J.C."/>
            <person name="Conrad R.E."/>
            <person name="Kollar L.M."/>
            <person name="Olsson S."/>
            <person name="Huttunen S."/>
            <person name="Landis J.B."/>
            <person name="Wickett N.J."/>
            <person name="Johnson M.G."/>
            <person name="Rensing S.A."/>
            <person name="Grimwood J."/>
            <person name="Schmutz J."/>
            <person name="Mcdaniel S.F."/>
        </authorList>
    </citation>
    <scope>NUCLEOTIDE SEQUENCE</scope>
    <source>
        <strain evidence="2">R40</strain>
    </source>
</reference>
<organism evidence="2 3">
    <name type="scientific">Ceratodon purpureus</name>
    <name type="common">Fire moss</name>
    <name type="synonym">Dicranum purpureum</name>
    <dbReference type="NCBI Taxonomy" id="3225"/>
    <lineage>
        <taxon>Eukaryota</taxon>
        <taxon>Viridiplantae</taxon>
        <taxon>Streptophyta</taxon>
        <taxon>Embryophyta</taxon>
        <taxon>Bryophyta</taxon>
        <taxon>Bryophytina</taxon>
        <taxon>Bryopsida</taxon>
        <taxon>Dicranidae</taxon>
        <taxon>Pseudoditrichales</taxon>
        <taxon>Ditrichaceae</taxon>
        <taxon>Ceratodon</taxon>
    </lineage>
</organism>
<sequence length="101" mass="11361">MPSPSRMPLGSEIAQSSNPFSRHSGQCRVMITLRTCSSTSAVLLSDVICTCVTAHRCLMLVLVEVILHMKILILELDDHPLLDQVRYVSDIDESQLSHRQW</sequence>
<accession>A0A8T0JDW7</accession>
<name>A0A8T0JDW7_CERPU</name>
<evidence type="ECO:0000313" key="3">
    <source>
        <dbReference type="Proteomes" id="UP000822688"/>
    </source>
</evidence>
<dbReference type="AlphaFoldDB" id="A0A8T0JDW7"/>
<dbReference type="EMBL" id="CM026421">
    <property type="protein sequence ID" value="KAG0593203.1"/>
    <property type="molecule type" value="Genomic_DNA"/>
</dbReference>
<keyword evidence="3" id="KW-1185">Reference proteome</keyword>
<comment type="caution">
    <text evidence="2">The sequence shown here is derived from an EMBL/GenBank/DDBJ whole genome shotgun (WGS) entry which is preliminary data.</text>
</comment>
<protein>
    <submittedName>
        <fullName evidence="2">Uncharacterized protein</fullName>
    </submittedName>
</protein>
<evidence type="ECO:0000256" key="1">
    <source>
        <dbReference type="SAM" id="MobiDB-lite"/>
    </source>
</evidence>
<proteinExistence type="predicted"/>